<evidence type="ECO:0000313" key="2">
    <source>
        <dbReference type="EMBL" id="NPT46272.1"/>
    </source>
</evidence>
<keyword evidence="3" id="KW-1185">Reference proteome</keyword>
<dbReference type="EMBL" id="WOEY01000057">
    <property type="protein sequence ID" value="NPT42371.1"/>
    <property type="molecule type" value="Genomic_DNA"/>
</dbReference>
<dbReference type="Proteomes" id="UP000652198">
    <property type="component" value="Unassembled WGS sequence"/>
</dbReference>
<comment type="caution">
    <text evidence="1">The sequence shown here is derived from an EMBL/GenBank/DDBJ whole genome shotgun (WGS) entry which is preliminary data.</text>
</comment>
<dbReference type="EMBL" id="WOEY01000132">
    <property type="protein sequence ID" value="NPT46272.1"/>
    <property type="molecule type" value="Genomic_DNA"/>
</dbReference>
<organism evidence="1 3">
    <name type="scientific">Paraburkholderia solitsugae</name>
    <dbReference type="NCBI Taxonomy" id="2675748"/>
    <lineage>
        <taxon>Bacteria</taxon>
        <taxon>Pseudomonadati</taxon>
        <taxon>Pseudomonadota</taxon>
        <taxon>Betaproteobacteria</taxon>
        <taxon>Burkholderiales</taxon>
        <taxon>Burkholderiaceae</taxon>
        <taxon>Paraburkholderia</taxon>
    </lineage>
</organism>
<proteinExistence type="predicted"/>
<name>A0ABX2BR16_9BURK</name>
<sequence>MTDRQHKATADLNVSTGVLIIRLEYETVREDGMLPSGGFIEVDGVYRTGASEGNYCLGGGGRATAHWAVFLFPRDALGNVFGWLLLSDSPVELANALHGMPADAIPWQH</sequence>
<protein>
    <submittedName>
        <fullName evidence="1">Uncharacterized protein</fullName>
    </submittedName>
</protein>
<evidence type="ECO:0000313" key="3">
    <source>
        <dbReference type="Proteomes" id="UP000652198"/>
    </source>
</evidence>
<dbReference type="RefSeq" id="WP_172310863.1">
    <property type="nucleotide sequence ID" value="NZ_WOEY01000057.1"/>
</dbReference>
<evidence type="ECO:0000313" key="1">
    <source>
        <dbReference type="EMBL" id="NPT42371.1"/>
    </source>
</evidence>
<gene>
    <name evidence="1" type="ORF">GNZ12_13855</name>
    <name evidence="2" type="ORF">GNZ12_34105</name>
</gene>
<accession>A0ABX2BR16</accession>
<reference evidence="1 3" key="1">
    <citation type="submission" date="2019-11" db="EMBL/GenBank/DDBJ databases">
        <title>Metabolism of dissolved organic matter in forest soils.</title>
        <authorList>
            <person name="Cyle K.T."/>
            <person name="Wilhelm R.C."/>
            <person name="Martinez C.E."/>
        </authorList>
    </citation>
    <scope>NUCLEOTIDE SEQUENCE [LARGE SCALE GENOMIC DNA]</scope>
    <source>
        <strain evidence="1 3">1N</strain>
    </source>
</reference>